<comment type="caution">
    <text evidence="1">The sequence shown here is derived from an EMBL/GenBank/DDBJ whole genome shotgun (WGS) entry which is preliminary data.</text>
</comment>
<proteinExistence type="predicted"/>
<dbReference type="EMBL" id="JAVREP010000001">
    <property type="protein sequence ID" value="MDT0326990.1"/>
    <property type="molecule type" value="Genomic_DNA"/>
</dbReference>
<accession>A0ABU2M4B0</accession>
<keyword evidence="2" id="KW-1185">Reference proteome</keyword>
<evidence type="ECO:0000313" key="2">
    <source>
        <dbReference type="Proteomes" id="UP001183390"/>
    </source>
</evidence>
<dbReference type="RefSeq" id="WP_311509778.1">
    <property type="nucleotide sequence ID" value="NZ_JAVREP010000001.1"/>
</dbReference>
<dbReference type="Pfam" id="PF09700">
    <property type="entry name" value="Cas_Cmr3"/>
    <property type="match status" value="1"/>
</dbReference>
<reference evidence="2" key="1">
    <citation type="submission" date="2023-07" db="EMBL/GenBank/DDBJ databases">
        <title>30 novel species of actinomycetes from the DSMZ collection.</title>
        <authorList>
            <person name="Nouioui I."/>
        </authorList>
    </citation>
    <scope>NUCLEOTIDE SEQUENCE [LARGE SCALE GENOMIC DNA]</scope>
    <source>
        <strain evidence="2">DSM 44743</strain>
    </source>
</reference>
<dbReference type="InterPro" id="IPR019117">
    <property type="entry name" value="CRISPR-assoc_protein_Cmr3"/>
</dbReference>
<evidence type="ECO:0000313" key="1">
    <source>
        <dbReference type="EMBL" id="MDT0326990.1"/>
    </source>
</evidence>
<protein>
    <submittedName>
        <fullName evidence="1">Type III-B CRISPR module-associated Cmr3 family protein</fullName>
    </submittedName>
</protein>
<dbReference type="Proteomes" id="UP001183390">
    <property type="component" value="Unassembled WGS sequence"/>
</dbReference>
<dbReference type="Gene3D" id="3.30.70.2940">
    <property type="match status" value="1"/>
</dbReference>
<name>A0ABU2M4B0_9ACTN</name>
<sequence length="378" mass="40596">MTTTKNPGALGVWVTLDPHDTVQVRDGRSFDAGAGGVAHSVRPWPSTAAGALAAALGGEPESLRGPFVAHRDGTAWSPYFPTPLDLVTEPDAADVWRLRHPQAEDDGTDREGGEDDDVRIRTDLQACGQPDLVPLSLPEGVEEADPLSGLLPGNVMESYLHGTLVEAGDVASQDEWGRAEEPVTAESRIGVGLDPDARTVKGGLLYRTTHLRLEEDWAFAVHLTPRPGRHRPVEKVADPVRFGGLTRLADLAPARVTGWPDRPEDFPGGKVLLYVATPAVWPTGWVPPLPDDARLVSAVVGDPLPVATASPVRDYKHFQRTRAMAWAVPPGSIYLLQFLDPDDATTWAHSQHGQALGPAARPRWDTAGFGVVLTGVWS</sequence>
<dbReference type="Gene3D" id="2.60.40.4350">
    <property type="match status" value="1"/>
</dbReference>
<organism evidence="1 2">
    <name type="scientific">Nocardiopsis lambiniae</name>
    <dbReference type="NCBI Taxonomy" id="3075539"/>
    <lineage>
        <taxon>Bacteria</taxon>
        <taxon>Bacillati</taxon>
        <taxon>Actinomycetota</taxon>
        <taxon>Actinomycetes</taxon>
        <taxon>Streptosporangiales</taxon>
        <taxon>Nocardiopsidaceae</taxon>
        <taxon>Nocardiopsis</taxon>
    </lineage>
</organism>
<gene>
    <name evidence="1" type="ORF">RM479_01035</name>
</gene>